<dbReference type="PROSITE" id="PS51384">
    <property type="entry name" value="FAD_FR"/>
    <property type="match status" value="1"/>
</dbReference>
<dbReference type="InterPro" id="IPR001041">
    <property type="entry name" value="2Fe-2S_ferredoxin-type"/>
</dbReference>
<dbReference type="SUPFAM" id="SSF63380">
    <property type="entry name" value="Riboflavin synthase domain-like"/>
    <property type="match status" value="1"/>
</dbReference>
<evidence type="ECO:0000256" key="5">
    <source>
        <dbReference type="ARBA" id="ARBA00022827"/>
    </source>
</evidence>
<dbReference type="InterPro" id="IPR036010">
    <property type="entry name" value="2Fe-2S_ferredoxin-like_sf"/>
</dbReference>
<dbReference type="Proteomes" id="UP000787635">
    <property type="component" value="Unassembled WGS sequence"/>
</dbReference>
<dbReference type="RefSeq" id="WP_168031876.1">
    <property type="nucleotide sequence ID" value="NZ_JAAVNE010000022.1"/>
</dbReference>
<name>A0ABX1E4J5_9PROT</name>
<evidence type="ECO:0000256" key="8">
    <source>
        <dbReference type="ARBA" id="ARBA00023014"/>
    </source>
</evidence>
<keyword evidence="9" id="KW-0812">Transmembrane</keyword>
<comment type="caution">
    <text evidence="12">The sequence shown here is derived from an EMBL/GenBank/DDBJ whole genome shotgun (WGS) entry which is preliminary data.</text>
</comment>
<dbReference type="SUPFAM" id="SSF52343">
    <property type="entry name" value="Ferredoxin reductase-like, C-terminal NADP-linked domain"/>
    <property type="match status" value="1"/>
</dbReference>
<evidence type="ECO:0000256" key="3">
    <source>
        <dbReference type="ARBA" id="ARBA00022714"/>
    </source>
</evidence>
<evidence type="ECO:0000259" key="11">
    <source>
        <dbReference type="PROSITE" id="PS51384"/>
    </source>
</evidence>
<evidence type="ECO:0000256" key="2">
    <source>
        <dbReference type="ARBA" id="ARBA00022630"/>
    </source>
</evidence>
<keyword evidence="3" id="KW-0001">2Fe-2S</keyword>
<keyword evidence="6" id="KW-0560">Oxidoreductase</keyword>
<dbReference type="PRINTS" id="PR00406">
    <property type="entry name" value="CYTB5RDTASE"/>
</dbReference>
<evidence type="ECO:0000256" key="6">
    <source>
        <dbReference type="ARBA" id="ARBA00023002"/>
    </source>
</evidence>
<keyword evidence="9" id="KW-1133">Transmembrane helix</keyword>
<dbReference type="CDD" id="cd00207">
    <property type="entry name" value="fer2"/>
    <property type="match status" value="1"/>
</dbReference>
<dbReference type="Gene3D" id="3.40.50.80">
    <property type="entry name" value="Nucleotide-binding domain of ferredoxin-NADP reductase (FNR) module"/>
    <property type="match status" value="1"/>
</dbReference>
<dbReference type="InterPro" id="IPR006058">
    <property type="entry name" value="2Fe2S_fd_BS"/>
</dbReference>
<evidence type="ECO:0000256" key="4">
    <source>
        <dbReference type="ARBA" id="ARBA00022723"/>
    </source>
</evidence>
<comment type="cofactor">
    <cofactor evidence="1">
        <name>FAD</name>
        <dbReference type="ChEBI" id="CHEBI:57692"/>
    </cofactor>
</comment>
<dbReference type="InterPro" id="IPR017927">
    <property type="entry name" value="FAD-bd_FR_type"/>
</dbReference>
<accession>A0ABX1E4J5</accession>
<keyword evidence="9" id="KW-0472">Membrane</keyword>
<evidence type="ECO:0000313" key="12">
    <source>
        <dbReference type="EMBL" id="NKC32119.1"/>
    </source>
</evidence>
<dbReference type="InterPro" id="IPR039261">
    <property type="entry name" value="FNR_nucleotide-bd"/>
</dbReference>
<keyword evidence="2" id="KW-0285">Flavoprotein</keyword>
<evidence type="ECO:0000256" key="1">
    <source>
        <dbReference type="ARBA" id="ARBA00001974"/>
    </source>
</evidence>
<keyword evidence="7" id="KW-0408">Iron</keyword>
<keyword evidence="13" id="KW-1185">Reference proteome</keyword>
<keyword evidence="4" id="KW-0479">Metal-binding</keyword>
<evidence type="ECO:0000313" key="13">
    <source>
        <dbReference type="Proteomes" id="UP000787635"/>
    </source>
</evidence>
<dbReference type="InterPro" id="IPR050415">
    <property type="entry name" value="MRET"/>
</dbReference>
<keyword evidence="5" id="KW-0274">FAD</keyword>
<organism evidence="12 13">
    <name type="scientific">Falsiroseomonas selenitidurans</name>
    <dbReference type="NCBI Taxonomy" id="2716335"/>
    <lineage>
        <taxon>Bacteria</taxon>
        <taxon>Pseudomonadati</taxon>
        <taxon>Pseudomonadota</taxon>
        <taxon>Alphaproteobacteria</taxon>
        <taxon>Acetobacterales</taxon>
        <taxon>Roseomonadaceae</taxon>
        <taxon>Falsiroseomonas</taxon>
    </lineage>
</organism>
<dbReference type="Gene3D" id="2.40.30.10">
    <property type="entry name" value="Translation factors"/>
    <property type="match status" value="1"/>
</dbReference>
<feature type="domain" description="2Fe-2S ferredoxin-type" evidence="10">
    <location>
        <begin position="329"/>
        <end position="413"/>
    </location>
</feature>
<dbReference type="PROSITE" id="PS51085">
    <property type="entry name" value="2FE2S_FER_2"/>
    <property type="match status" value="1"/>
</dbReference>
<reference evidence="12 13" key="1">
    <citation type="submission" date="2020-03" db="EMBL/GenBank/DDBJ databases">
        <title>Roseomonas selenitidurans sp. nov. isolated from urban soil.</title>
        <authorList>
            <person name="Liu H."/>
        </authorList>
    </citation>
    <scope>NUCLEOTIDE SEQUENCE [LARGE SCALE GENOMIC DNA]</scope>
    <source>
        <strain evidence="12 13">BU-1</strain>
    </source>
</reference>
<dbReference type="InterPro" id="IPR012675">
    <property type="entry name" value="Beta-grasp_dom_sf"/>
</dbReference>
<feature type="domain" description="FAD-binding FR-type" evidence="11">
    <location>
        <begin position="53"/>
        <end position="173"/>
    </location>
</feature>
<dbReference type="PANTHER" id="PTHR47354">
    <property type="entry name" value="NADH OXIDOREDUCTASE HCR"/>
    <property type="match status" value="1"/>
</dbReference>
<evidence type="ECO:0000256" key="7">
    <source>
        <dbReference type="ARBA" id="ARBA00023004"/>
    </source>
</evidence>
<protein>
    <submittedName>
        <fullName evidence="12">2Fe-2S iron-sulfur cluster binding domain-containing protein</fullName>
    </submittedName>
</protein>
<dbReference type="Pfam" id="PF00175">
    <property type="entry name" value="NAD_binding_1"/>
    <property type="match status" value="1"/>
</dbReference>
<dbReference type="PANTHER" id="PTHR47354:SF8">
    <property type="entry name" value="1,2-PHENYLACETYL-COA EPOXIDASE, SUBUNIT E"/>
    <property type="match status" value="1"/>
</dbReference>
<feature type="transmembrane region" description="Helical" evidence="9">
    <location>
        <begin position="6"/>
        <end position="27"/>
    </location>
</feature>
<dbReference type="Pfam" id="PF00111">
    <property type="entry name" value="Fer2"/>
    <property type="match status" value="1"/>
</dbReference>
<dbReference type="InterPro" id="IPR001433">
    <property type="entry name" value="OxRdtase_FAD/NAD-bd"/>
</dbReference>
<keyword evidence="8" id="KW-0411">Iron-sulfur</keyword>
<evidence type="ECO:0000259" key="10">
    <source>
        <dbReference type="PROSITE" id="PS51085"/>
    </source>
</evidence>
<gene>
    <name evidence="12" type="ORF">HEQ75_14740</name>
</gene>
<dbReference type="CDD" id="cd06184">
    <property type="entry name" value="flavohem_like_fad_nad_binding"/>
    <property type="match status" value="1"/>
</dbReference>
<dbReference type="SUPFAM" id="SSF54292">
    <property type="entry name" value="2Fe-2S ferredoxin-like"/>
    <property type="match status" value="1"/>
</dbReference>
<evidence type="ECO:0000256" key="9">
    <source>
        <dbReference type="SAM" id="Phobius"/>
    </source>
</evidence>
<sequence length="413" mass="44415">MTALQLLFYICAALLAQLTIGIGLAAWRWRRNATSPTTLPFEAGAIGQALAWPGLRDFRVLRRQFEDTLRTQCSFQLAPVDGAPLPPFLAGQFLTFALDIPQPAGGASRPITRCYSLSDAPRPDAYRITVKRVPSPPSRPDLPPGVASNHLHDRVKEGDLLRVRAPSGRFFIDGDADVPAVFIAGGIGITPMMSMLTWCLAQQPGRVLHLYYGLRHGGEHAFKARLEALAAEHPAFHLNVVYSQPAPGDVLGTDHQHAGYVDVALLRQTLPHGRHAFYICGPPPMMAILIPALLEWGIAPQDIHHEAFGPASLAPVQAASGEAGITIATAVDIQFRRSRRTLVWDGQDASLLDFTERHGIAVESGCRSGSCGSCETAIVSGTVRYAVKPDHDMAPGRCLLCVGTPGSALVLDA</sequence>
<proteinExistence type="predicted"/>
<dbReference type="InterPro" id="IPR017938">
    <property type="entry name" value="Riboflavin_synthase-like_b-brl"/>
</dbReference>
<dbReference type="PROSITE" id="PS00197">
    <property type="entry name" value="2FE2S_FER_1"/>
    <property type="match status" value="1"/>
</dbReference>
<dbReference type="Gene3D" id="3.10.20.30">
    <property type="match status" value="1"/>
</dbReference>
<dbReference type="EMBL" id="JAAVNE010000022">
    <property type="protein sequence ID" value="NKC32119.1"/>
    <property type="molecule type" value="Genomic_DNA"/>
</dbReference>